<feature type="transmembrane region" description="Helical" evidence="1">
    <location>
        <begin position="7"/>
        <end position="26"/>
    </location>
</feature>
<keyword evidence="1" id="KW-1133">Transmembrane helix</keyword>
<proteinExistence type="predicted"/>
<organism evidence="2 3">
    <name type="scientific">Chitinophaga caseinilytica</name>
    <dbReference type="NCBI Taxonomy" id="2267521"/>
    <lineage>
        <taxon>Bacteria</taxon>
        <taxon>Pseudomonadati</taxon>
        <taxon>Bacteroidota</taxon>
        <taxon>Chitinophagia</taxon>
        <taxon>Chitinophagales</taxon>
        <taxon>Chitinophagaceae</taxon>
        <taxon>Chitinophaga</taxon>
    </lineage>
</organism>
<dbReference type="Proteomes" id="UP001449657">
    <property type="component" value="Chromosome"/>
</dbReference>
<gene>
    <name evidence="2" type="ORF">WJU22_25060</name>
</gene>
<sequence>MKNTSTFLKIASLVIPAFLLVYVYWLREGISGSGGSYDLTKLYVAAAVGIWSVLYVLVMLMNKTRGQVVYLLAGGFLSGFSWMLVLKMMG</sequence>
<keyword evidence="3" id="KW-1185">Reference proteome</keyword>
<accession>A0ABZ2Z328</accession>
<dbReference type="RefSeq" id="WP_341840910.1">
    <property type="nucleotide sequence ID" value="NZ_CP149792.1"/>
</dbReference>
<dbReference type="EMBL" id="CP150096">
    <property type="protein sequence ID" value="WZN46169.1"/>
    <property type="molecule type" value="Genomic_DNA"/>
</dbReference>
<name>A0ABZ2Z328_9BACT</name>
<evidence type="ECO:0000313" key="2">
    <source>
        <dbReference type="EMBL" id="WZN46169.1"/>
    </source>
</evidence>
<evidence type="ECO:0000313" key="3">
    <source>
        <dbReference type="Proteomes" id="UP001449657"/>
    </source>
</evidence>
<evidence type="ECO:0000256" key="1">
    <source>
        <dbReference type="SAM" id="Phobius"/>
    </source>
</evidence>
<protein>
    <submittedName>
        <fullName evidence="2">Uncharacterized protein</fullName>
    </submittedName>
</protein>
<keyword evidence="1" id="KW-0812">Transmembrane</keyword>
<keyword evidence="1" id="KW-0472">Membrane</keyword>
<feature type="transmembrane region" description="Helical" evidence="1">
    <location>
        <begin position="42"/>
        <end position="61"/>
    </location>
</feature>
<feature type="transmembrane region" description="Helical" evidence="1">
    <location>
        <begin position="68"/>
        <end position="85"/>
    </location>
</feature>
<reference evidence="2 3" key="1">
    <citation type="submission" date="2024-03" db="EMBL/GenBank/DDBJ databases">
        <title>Chitinophaga caseinilytica sp. nov., a casein hydrolysing bacterium isolated from forest soil.</title>
        <authorList>
            <person name="Lee D.S."/>
            <person name="Han D.M."/>
            <person name="Baek J.H."/>
            <person name="Choi D.G."/>
            <person name="Jeon J.H."/>
            <person name="Jeon C.O."/>
        </authorList>
    </citation>
    <scope>NUCLEOTIDE SEQUENCE [LARGE SCALE GENOMIC DNA]</scope>
    <source>
        <strain evidence="2 3">KACC 19118</strain>
    </source>
</reference>